<dbReference type="GO" id="GO:0046820">
    <property type="term" value="F:4-amino-4-deoxychorismate synthase activity"/>
    <property type="evidence" value="ECO:0007669"/>
    <property type="project" value="UniProtKB-EC"/>
</dbReference>
<proteinExistence type="predicted"/>
<keyword evidence="2 5" id="KW-0808">Transferase</keyword>
<dbReference type="Pfam" id="PF04715">
    <property type="entry name" value="Anth_synt_I_N"/>
    <property type="match status" value="1"/>
</dbReference>
<dbReference type="InterPro" id="IPR019999">
    <property type="entry name" value="Anth_synth_I-like"/>
</dbReference>
<organism evidence="5 6">
    <name type="scientific">Labedella populi</name>
    <dbReference type="NCBI Taxonomy" id="2498850"/>
    <lineage>
        <taxon>Bacteria</taxon>
        <taxon>Bacillati</taxon>
        <taxon>Actinomycetota</taxon>
        <taxon>Actinomycetes</taxon>
        <taxon>Micrococcales</taxon>
        <taxon>Microbacteriaceae</taxon>
        <taxon>Labedella</taxon>
    </lineage>
</organism>
<feature type="domain" description="Chorismate-utilising enzyme C-terminal" evidence="3">
    <location>
        <begin position="167"/>
        <end position="421"/>
    </location>
</feature>
<evidence type="ECO:0000259" key="3">
    <source>
        <dbReference type="Pfam" id="PF00425"/>
    </source>
</evidence>
<dbReference type="InterPro" id="IPR015890">
    <property type="entry name" value="Chorismate_C"/>
</dbReference>
<dbReference type="EC" id="2.6.1.85" evidence="1"/>
<gene>
    <name evidence="5" type="primary">pabB</name>
    <name evidence="5" type="ORF">ELQ92_09515</name>
</gene>
<sequence>MTATSAAASAFAARARRLIETEANVFWLDAGPRATRGVSYLGTGSRVLTVAAGRVTLDDEDRGTDALDAIRAGMTTIPAGTAPSPFRFRGGWVGWFSYEYGGEFVGAPRAEGDLPDAVLIECDRLWAFDHADGTLVTILSSDRPAVPPPRSSSEPPVRPAVTWRHDRSSYLDAIAESQKAIARGDAYQLCLTNEARVTDPGDPFETYLRLRETNPAPFGGFVRAGGVTIASCSPEQFLRLDVDGTVTTRPIKGTRPRGGDAATDDGLAAELASDEKERAENLMIVDLMRNDIGRVARLGSVDVASLFAVESFSSVHQLVSTVTAELAEGNDALDLLAAAFPAGSMTGAPKHRAMSILHDLENGPRGAYSGAFGWIGTDGALELAMIIRTIVFAHGEARIGTGGGITALSRPNHEVAETLLKAAPLLAALGLPAELAEGSR</sequence>
<dbReference type="InterPro" id="IPR006805">
    <property type="entry name" value="Anth_synth_I_N"/>
</dbReference>
<dbReference type="AlphaFoldDB" id="A0A3S4A660"/>
<evidence type="ECO:0000256" key="2">
    <source>
        <dbReference type="ARBA" id="ARBA00022679"/>
    </source>
</evidence>
<protein>
    <recommendedName>
        <fullName evidence="1">aminodeoxychorismate synthase</fullName>
        <ecNumber evidence="1">2.6.1.85</ecNumber>
    </recommendedName>
</protein>
<dbReference type="GO" id="GO:0005737">
    <property type="term" value="C:cytoplasm"/>
    <property type="evidence" value="ECO:0007669"/>
    <property type="project" value="TreeGrafter"/>
</dbReference>
<comment type="caution">
    <text evidence="5">The sequence shown here is derived from an EMBL/GenBank/DDBJ whole genome shotgun (WGS) entry which is preliminary data.</text>
</comment>
<dbReference type="Proteomes" id="UP000288603">
    <property type="component" value="Unassembled WGS sequence"/>
</dbReference>
<feature type="domain" description="Anthranilate synthase component I N-terminal" evidence="4">
    <location>
        <begin position="17"/>
        <end position="135"/>
    </location>
</feature>
<evidence type="ECO:0000256" key="1">
    <source>
        <dbReference type="ARBA" id="ARBA00013139"/>
    </source>
</evidence>
<dbReference type="PANTHER" id="PTHR11236">
    <property type="entry name" value="AMINOBENZOATE/ANTHRANILATE SYNTHASE"/>
    <property type="match status" value="1"/>
</dbReference>
<dbReference type="EMBL" id="RZNC01000003">
    <property type="protein sequence ID" value="RWZ61245.1"/>
    <property type="molecule type" value="Genomic_DNA"/>
</dbReference>
<dbReference type="RefSeq" id="WP_128498739.1">
    <property type="nucleotide sequence ID" value="NZ_RZNC01000003.1"/>
</dbReference>
<dbReference type="PANTHER" id="PTHR11236:SF18">
    <property type="entry name" value="AMINODEOXYCHORISMATE SYNTHASE"/>
    <property type="match status" value="1"/>
</dbReference>
<dbReference type="Pfam" id="PF00425">
    <property type="entry name" value="Chorismate_bind"/>
    <property type="match status" value="1"/>
</dbReference>
<reference evidence="5 6" key="1">
    <citation type="submission" date="2018-12" db="EMBL/GenBank/DDBJ databases">
        <authorList>
            <person name="Li F."/>
        </authorList>
    </citation>
    <scope>NUCLEOTIDE SEQUENCE [LARGE SCALE GENOMIC DNA]</scope>
    <source>
        <strain evidence="5 6">8H24J-4-2</strain>
    </source>
</reference>
<dbReference type="GO" id="GO:0009396">
    <property type="term" value="P:folic acid-containing compound biosynthetic process"/>
    <property type="evidence" value="ECO:0007669"/>
    <property type="project" value="InterPro"/>
</dbReference>
<dbReference type="InterPro" id="IPR005801">
    <property type="entry name" value="ADC_synthase"/>
</dbReference>
<dbReference type="GO" id="GO:0008153">
    <property type="term" value="P:4-aminobenzoate biosynthetic process"/>
    <property type="evidence" value="ECO:0007669"/>
    <property type="project" value="TreeGrafter"/>
</dbReference>
<dbReference type="PRINTS" id="PR00095">
    <property type="entry name" value="ANTSNTHASEI"/>
</dbReference>
<dbReference type="OrthoDB" id="3518032at2"/>
<dbReference type="InterPro" id="IPR005802">
    <property type="entry name" value="ADC_synth_comp_1"/>
</dbReference>
<dbReference type="Gene3D" id="3.60.120.10">
    <property type="entry name" value="Anthranilate synthase"/>
    <property type="match status" value="1"/>
</dbReference>
<dbReference type="SUPFAM" id="SSF56322">
    <property type="entry name" value="ADC synthase"/>
    <property type="match status" value="1"/>
</dbReference>
<dbReference type="NCBIfam" id="TIGR00553">
    <property type="entry name" value="pabB"/>
    <property type="match status" value="1"/>
</dbReference>
<keyword evidence="5" id="KW-0032">Aminotransferase</keyword>
<evidence type="ECO:0000259" key="4">
    <source>
        <dbReference type="Pfam" id="PF04715"/>
    </source>
</evidence>
<keyword evidence="6" id="KW-1185">Reference proteome</keyword>
<evidence type="ECO:0000313" key="5">
    <source>
        <dbReference type="EMBL" id="RWZ61245.1"/>
    </source>
</evidence>
<evidence type="ECO:0000313" key="6">
    <source>
        <dbReference type="Proteomes" id="UP000288603"/>
    </source>
</evidence>
<name>A0A3S4A660_9MICO</name>
<accession>A0A3S4A660</accession>
<dbReference type="GO" id="GO:0000162">
    <property type="term" value="P:L-tryptophan biosynthetic process"/>
    <property type="evidence" value="ECO:0007669"/>
    <property type="project" value="TreeGrafter"/>
</dbReference>